<reference evidence="9 10" key="1">
    <citation type="submission" date="2016-12" db="EMBL/GenBank/DDBJ databases">
        <title>The genome of dimorphic prosthecate Glycocaulis alkaliphilus 6b-8t, isolated from crude oil dictates its adaptability in petroleum environments.</title>
        <authorList>
            <person name="Wu X.-L."/>
            <person name="Geng S."/>
        </authorList>
    </citation>
    <scope>NUCLEOTIDE SEQUENCE [LARGE SCALE GENOMIC DNA]</scope>
    <source>
        <strain evidence="9 10">6B-8</strain>
    </source>
</reference>
<keyword evidence="8" id="KW-0472">Membrane</keyword>
<dbReference type="PANTHER" id="PTHR11351">
    <property type="entry name" value="ACYL-COA DESATURASE"/>
    <property type="match status" value="1"/>
</dbReference>
<evidence type="ECO:0000256" key="2">
    <source>
        <dbReference type="ARBA" id="ARBA00008749"/>
    </source>
</evidence>
<evidence type="ECO:0000256" key="3">
    <source>
        <dbReference type="ARBA" id="ARBA00022692"/>
    </source>
</evidence>
<dbReference type="EMBL" id="CP018911">
    <property type="protein sequence ID" value="AZU05287.1"/>
    <property type="molecule type" value="Genomic_DNA"/>
</dbReference>
<organism evidence="9 10">
    <name type="scientific">Glycocaulis alkaliphilus</name>
    <dbReference type="NCBI Taxonomy" id="1434191"/>
    <lineage>
        <taxon>Bacteria</taxon>
        <taxon>Pseudomonadati</taxon>
        <taxon>Pseudomonadota</taxon>
        <taxon>Alphaproteobacteria</taxon>
        <taxon>Maricaulales</taxon>
        <taxon>Maricaulaceae</taxon>
        <taxon>Glycocaulis</taxon>
    </lineage>
</organism>
<evidence type="ECO:0000256" key="5">
    <source>
        <dbReference type="ARBA" id="ARBA00022989"/>
    </source>
</evidence>
<gene>
    <name evidence="9" type="ORF">X907_2778</name>
</gene>
<evidence type="ECO:0000313" key="9">
    <source>
        <dbReference type="EMBL" id="AZU05287.1"/>
    </source>
</evidence>
<evidence type="ECO:0000256" key="6">
    <source>
        <dbReference type="ARBA" id="ARBA00023002"/>
    </source>
</evidence>
<evidence type="ECO:0000256" key="4">
    <source>
        <dbReference type="ARBA" id="ARBA00022832"/>
    </source>
</evidence>
<name>A0A3T0EDB6_9PROT</name>
<evidence type="ECO:0000256" key="7">
    <source>
        <dbReference type="ARBA" id="ARBA00023098"/>
    </source>
</evidence>
<evidence type="ECO:0000313" key="10">
    <source>
        <dbReference type="Proteomes" id="UP000286954"/>
    </source>
</evidence>
<keyword evidence="10" id="KW-1185">Reference proteome</keyword>
<sequence length="309" mass="34798">MTKIVARPRSEAIEKSWGNLDWTSVFAALIYPAIGVIGMIGAIVLGLALESLAFQWWYVPLAMAVGAVTLVICNFGIGVLHRVWQHRSGELKWPAQILTALNCVIAMQGRFKDWINYHSQHHRLSDKPGDPHNPHESKVWAWFGWIIFRDPNDLQRPLAMWLRDMPGVKWVDHHYNWLSLVVHLVIPALIYLAVFLSGGSLLLTFLLHAAAVTARGVQFHATTLGVNVFGHLKTPAWLDWTLALLTGGEAIHDHHHEHPQSALHLPRKGLINRVVDYNGTLLLLFEKLKWASDLKIAPQFAAQPAIARR</sequence>
<dbReference type="GO" id="GO:0006631">
    <property type="term" value="P:fatty acid metabolic process"/>
    <property type="evidence" value="ECO:0007669"/>
    <property type="project" value="UniProtKB-KW"/>
</dbReference>
<dbReference type="GO" id="GO:0016717">
    <property type="term" value="F:oxidoreductase activity, acting on paired donors, with oxidation of a pair of donors resulting in the reduction of molecular oxygen to two molecules of water"/>
    <property type="evidence" value="ECO:0007669"/>
    <property type="project" value="InterPro"/>
</dbReference>
<dbReference type="GO" id="GO:0016020">
    <property type="term" value="C:membrane"/>
    <property type="evidence" value="ECO:0007669"/>
    <property type="project" value="UniProtKB-SubCell"/>
</dbReference>
<dbReference type="AlphaFoldDB" id="A0A3T0EDB6"/>
<dbReference type="KEGG" id="gak:X907_2778"/>
<keyword evidence="3" id="KW-0812">Transmembrane</keyword>
<evidence type="ECO:0000256" key="8">
    <source>
        <dbReference type="ARBA" id="ARBA00023136"/>
    </source>
</evidence>
<comment type="similarity">
    <text evidence="2">Belongs to the fatty acid desaturase type 2 family.</text>
</comment>
<keyword evidence="7" id="KW-0443">Lipid metabolism</keyword>
<keyword evidence="4" id="KW-0276">Fatty acid metabolism</keyword>
<proteinExistence type="inferred from homology"/>
<accession>A0A3T0EDB6</accession>
<keyword evidence="5" id="KW-1133">Transmembrane helix</keyword>
<protein>
    <submittedName>
        <fullName evidence="9">Stearoyl-CoA desaturase</fullName>
    </submittedName>
</protein>
<evidence type="ECO:0000256" key="1">
    <source>
        <dbReference type="ARBA" id="ARBA00004141"/>
    </source>
</evidence>
<dbReference type="InterPro" id="IPR015876">
    <property type="entry name" value="Acyl-CoA_DS"/>
</dbReference>
<dbReference type="Proteomes" id="UP000286954">
    <property type="component" value="Chromosome"/>
</dbReference>
<comment type="subcellular location">
    <subcellularLocation>
        <location evidence="1">Membrane</location>
        <topology evidence="1">Multi-pass membrane protein</topology>
    </subcellularLocation>
</comment>
<dbReference type="PRINTS" id="PR00075">
    <property type="entry name" value="FACDDSATRASE"/>
</dbReference>
<keyword evidence="6" id="KW-0560">Oxidoreductase</keyword>
<dbReference type="RefSeq" id="WP_233352405.1">
    <property type="nucleotide sequence ID" value="NZ_BMFB01000004.1"/>
</dbReference>